<dbReference type="Proteomes" id="UP000193922">
    <property type="component" value="Unassembled WGS sequence"/>
</dbReference>
<protein>
    <submittedName>
        <fullName evidence="1">Uncharacterized protein</fullName>
    </submittedName>
</protein>
<name>A0A1Y1W6B2_9FUNG</name>
<dbReference type="RefSeq" id="XP_040742783.1">
    <property type="nucleotide sequence ID" value="XM_040883782.1"/>
</dbReference>
<gene>
    <name evidence="1" type="ORF">DL89DRAFT_170456</name>
</gene>
<organism evidence="1 2">
    <name type="scientific">Linderina pennispora</name>
    <dbReference type="NCBI Taxonomy" id="61395"/>
    <lineage>
        <taxon>Eukaryota</taxon>
        <taxon>Fungi</taxon>
        <taxon>Fungi incertae sedis</taxon>
        <taxon>Zoopagomycota</taxon>
        <taxon>Kickxellomycotina</taxon>
        <taxon>Kickxellomycetes</taxon>
        <taxon>Kickxellales</taxon>
        <taxon>Kickxellaceae</taxon>
        <taxon>Linderina</taxon>
    </lineage>
</organism>
<evidence type="ECO:0000313" key="2">
    <source>
        <dbReference type="Proteomes" id="UP000193922"/>
    </source>
</evidence>
<sequence length="78" mass="9072">MPTWSRLFLPKQLLRRNIGKRAPCTAQVMRHRWGRGMARTRPLGFLIVIFRVGRQKELKTSQLPAETKRNGICEKRAG</sequence>
<dbReference type="EMBL" id="MCFD01000008">
    <property type="protein sequence ID" value="ORX69051.1"/>
    <property type="molecule type" value="Genomic_DNA"/>
</dbReference>
<evidence type="ECO:0000313" key="1">
    <source>
        <dbReference type="EMBL" id="ORX69051.1"/>
    </source>
</evidence>
<accession>A0A1Y1W6B2</accession>
<proteinExistence type="predicted"/>
<comment type="caution">
    <text evidence="1">The sequence shown here is derived from an EMBL/GenBank/DDBJ whole genome shotgun (WGS) entry which is preliminary data.</text>
</comment>
<dbReference type="AlphaFoldDB" id="A0A1Y1W6B2"/>
<keyword evidence="2" id="KW-1185">Reference proteome</keyword>
<dbReference type="GeneID" id="63800430"/>
<reference evidence="1 2" key="1">
    <citation type="submission" date="2016-07" db="EMBL/GenBank/DDBJ databases">
        <title>Pervasive Adenine N6-methylation of Active Genes in Fungi.</title>
        <authorList>
            <consortium name="DOE Joint Genome Institute"/>
            <person name="Mondo S.J."/>
            <person name="Dannebaum R.O."/>
            <person name="Kuo R.C."/>
            <person name="Labutti K."/>
            <person name="Haridas S."/>
            <person name="Kuo A."/>
            <person name="Salamov A."/>
            <person name="Ahrendt S.R."/>
            <person name="Lipzen A."/>
            <person name="Sullivan W."/>
            <person name="Andreopoulos W.B."/>
            <person name="Clum A."/>
            <person name="Lindquist E."/>
            <person name="Daum C."/>
            <person name="Ramamoorthy G.K."/>
            <person name="Gryganskyi A."/>
            <person name="Culley D."/>
            <person name="Magnuson J.K."/>
            <person name="James T.Y."/>
            <person name="O'Malley M.A."/>
            <person name="Stajich J.E."/>
            <person name="Spatafora J.W."/>
            <person name="Visel A."/>
            <person name="Grigoriev I.V."/>
        </authorList>
    </citation>
    <scope>NUCLEOTIDE SEQUENCE [LARGE SCALE GENOMIC DNA]</scope>
    <source>
        <strain evidence="1 2">ATCC 12442</strain>
    </source>
</reference>